<keyword evidence="1" id="KW-0805">Transcription regulation</keyword>
<evidence type="ECO:0000256" key="2">
    <source>
        <dbReference type="ARBA" id="ARBA00023125"/>
    </source>
</evidence>
<dbReference type="Gene3D" id="3.30.450.40">
    <property type="match status" value="1"/>
</dbReference>
<reference evidence="6 7" key="1">
    <citation type="submission" date="2022-03" db="EMBL/GenBank/DDBJ databases">
        <title>Sinomonas sp. isolated from a soil.</title>
        <authorList>
            <person name="Han J."/>
            <person name="Kim D.-U."/>
        </authorList>
    </citation>
    <scope>NUCLEOTIDE SEQUENCE [LARGE SCALE GENOMIC DNA]</scope>
    <source>
        <strain evidence="6 7">5-5</strain>
    </source>
</reference>
<name>A0ABS9TW52_9MICC</name>
<evidence type="ECO:0000313" key="6">
    <source>
        <dbReference type="EMBL" id="MCH6468648.1"/>
    </source>
</evidence>
<evidence type="ECO:0000256" key="1">
    <source>
        <dbReference type="ARBA" id="ARBA00023015"/>
    </source>
</evidence>
<dbReference type="RefSeq" id="WP_241050548.1">
    <property type="nucleotide sequence ID" value="NZ_JAKZBV010000001.1"/>
</dbReference>
<evidence type="ECO:0000256" key="3">
    <source>
        <dbReference type="ARBA" id="ARBA00023163"/>
    </source>
</evidence>
<gene>
    <name evidence="6" type="ORF">L0M17_01380</name>
</gene>
<dbReference type="SMART" id="SM00346">
    <property type="entry name" value="HTH_ICLR"/>
    <property type="match status" value="1"/>
</dbReference>
<dbReference type="InterPro" id="IPR036390">
    <property type="entry name" value="WH_DNA-bd_sf"/>
</dbReference>
<dbReference type="SUPFAM" id="SSF46785">
    <property type="entry name" value="Winged helix' DNA-binding domain"/>
    <property type="match status" value="1"/>
</dbReference>
<evidence type="ECO:0000313" key="7">
    <source>
        <dbReference type="Proteomes" id="UP001202922"/>
    </source>
</evidence>
<dbReference type="EMBL" id="JAKZBV010000001">
    <property type="protein sequence ID" value="MCH6468648.1"/>
    <property type="molecule type" value="Genomic_DNA"/>
</dbReference>
<feature type="domain" description="IclR-ED" evidence="5">
    <location>
        <begin position="76"/>
        <end position="255"/>
    </location>
</feature>
<protein>
    <submittedName>
        <fullName evidence="6">IclR family transcriptional regulator</fullName>
    </submittedName>
</protein>
<dbReference type="PANTHER" id="PTHR30136:SF24">
    <property type="entry name" value="HTH-TYPE TRANSCRIPTIONAL REPRESSOR ALLR"/>
    <property type="match status" value="1"/>
</dbReference>
<dbReference type="Pfam" id="PF01614">
    <property type="entry name" value="IclR_C"/>
    <property type="match status" value="1"/>
</dbReference>
<dbReference type="InterPro" id="IPR005471">
    <property type="entry name" value="Tscrpt_reg_IclR_N"/>
</dbReference>
<dbReference type="Pfam" id="PF09339">
    <property type="entry name" value="HTH_IclR"/>
    <property type="match status" value="1"/>
</dbReference>
<dbReference type="InterPro" id="IPR029016">
    <property type="entry name" value="GAF-like_dom_sf"/>
</dbReference>
<keyword evidence="7" id="KW-1185">Reference proteome</keyword>
<dbReference type="InterPro" id="IPR014757">
    <property type="entry name" value="Tscrpt_reg_IclR_C"/>
</dbReference>
<organism evidence="6 7">
    <name type="scientific">Sinomonas terrae</name>
    <dbReference type="NCBI Taxonomy" id="2908838"/>
    <lineage>
        <taxon>Bacteria</taxon>
        <taxon>Bacillati</taxon>
        <taxon>Actinomycetota</taxon>
        <taxon>Actinomycetes</taxon>
        <taxon>Micrococcales</taxon>
        <taxon>Micrococcaceae</taxon>
        <taxon>Sinomonas</taxon>
    </lineage>
</organism>
<dbReference type="SUPFAM" id="SSF55781">
    <property type="entry name" value="GAF domain-like"/>
    <property type="match status" value="1"/>
</dbReference>
<evidence type="ECO:0000259" key="4">
    <source>
        <dbReference type="PROSITE" id="PS51077"/>
    </source>
</evidence>
<dbReference type="PROSITE" id="PS51078">
    <property type="entry name" value="ICLR_ED"/>
    <property type="match status" value="1"/>
</dbReference>
<dbReference type="PROSITE" id="PS51077">
    <property type="entry name" value="HTH_ICLR"/>
    <property type="match status" value="1"/>
</dbReference>
<dbReference type="PANTHER" id="PTHR30136">
    <property type="entry name" value="HELIX-TURN-HELIX TRANSCRIPTIONAL REGULATOR, ICLR FAMILY"/>
    <property type="match status" value="1"/>
</dbReference>
<proteinExistence type="predicted"/>
<dbReference type="InterPro" id="IPR036388">
    <property type="entry name" value="WH-like_DNA-bd_sf"/>
</dbReference>
<accession>A0ABS9TW52</accession>
<comment type="caution">
    <text evidence="6">The sequence shown here is derived from an EMBL/GenBank/DDBJ whole genome shotgun (WGS) entry which is preliminary data.</text>
</comment>
<feature type="domain" description="HTH iclR-type" evidence="4">
    <location>
        <begin position="14"/>
        <end position="75"/>
    </location>
</feature>
<dbReference type="InterPro" id="IPR050707">
    <property type="entry name" value="HTH_MetabolicPath_Reg"/>
</dbReference>
<keyword evidence="2" id="KW-0238">DNA-binding</keyword>
<sequence length="258" mass="27579">MVTDSERSDPTRESSVLLRGLAILGCFDSPMPVITASAIVKQTGLPPATVHRILTILIEGGAVERVSRGSYRLGLKMWRLGSSVPQARVLRDVALPFLEDLYETTHEVVHLAVRDGLETLYIEKISGRGAVSVTSRVGRRLPLHATGPGKVLLAYGPRDVFDQLVARGLPALTPQTITDPDAIRRSIAEIRRSGYALSREESSVGTASVAAPIFGSLREIIASVSVVVPASTFNPWTLAPVVRAVALGISRGMGAPSR</sequence>
<dbReference type="Gene3D" id="1.10.10.10">
    <property type="entry name" value="Winged helix-like DNA-binding domain superfamily/Winged helix DNA-binding domain"/>
    <property type="match status" value="1"/>
</dbReference>
<keyword evidence="3" id="KW-0804">Transcription</keyword>
<dbReference type="Proteomes" id="UP001202922">
    <property type="component" value="Unassembled WGS sequence"/>
</dbReference>
<evidence type="ECO:0000259" key="5">
    <source>
        <dbReference type="PROSITE" id="PS51078"/>
    </source>
</evidence>